<evidence type="ECO:0000313" key="7">
    <source>
        <dbReference type="Proteomes" id="UP000324022"/>
    </source>
</evidence>
<feature type="compositionally biased region" description="Low complexity" evidence="4">
    <location>
        <begin position="397"/>
        <end position="416"/>
    </location>
</feature>
<dbReference type="AlphaFoldDB" id="A0A5C3EQ44"/>
<comment type="subcellular location">
    <subcellularLocation>
        <location evidence="1">Nucleus</location>
        <location evidence="1">Nucleolus</location>
    </subcellularLocation>
</comment>
<dbReference type="InterPro" id="IPR003891">
    <property type="entry name" value="Initiation_fac_eIF4g_MI"/>
</dbReference>
<accession>A0A5C3EQ44</accession>
<feature type="region of interest" description="Disordered" evidence="4">
    <location>
        <begin position="432"/>
        <end position="452"/>
    </location>
</feature>
<reference evidence="6 7" key="1">
    <citation type="submission" date="2018-03" db="EMBL/GenBank/DDBJ databases">
        <authorList>
            <person name="Guldener U."/>
        </authorList>
    </citation>
    <scope>NUCLEOTIDE SEQUENCE [LARGE SCALE GENOMIC DNA]</scope>
    <source>
        <strain evidence="6 7">NBRC100155</strain>
    </source>
</reference>
<keyword evidence="3" id="KW-0539">Nucleus</keyword>
<dbReference type="SUPFAM" id="SSF48371">
    <property type="entry name" value="ARM repeat"/>
    <property type="match status" value="1"/>
</dbReference>
<keyword evidence="7" id="KW-1185">Reference proteome</keyword>
<proteinExistence type="inferred from homology"/>
<evidence type="ECO:0000313" key="6">
    <source>
        <dbReference type="EMBL" id="SPO32764.1"/>
    </source>
</evidence>
<organism evidence="6 7">
    <name type="scientific">Ustilago trichophora</name>
    <dbReference type="NCBI Taxonomy" id="86804"/>
    <lineage>
        <taxon>Eukaryota</taxon>
        <taxon>Fungi</taxon>
        <taxon>Dikarya</taxon>
        <taxon>Basidiomycota</taxon>
        <taxon>Ustilaginomycotina</taxon>
        <taxon>Ustilaginomycetes</taxon>
        <taxon>Ustilaginales</taxon>
        <taxon>Ustilaginaceae</taxon>
        <taxon>Ustilago</taxon>
    </lineage>
</organism>
<comment type="similarity">
    <text evidence="2">Belongs to the CWC22 family.</text>
</comment>
<dbReference type="GO" id="GO:0005730">
    <property type="term" value="C:nucleolus"/>
    <property type="evidence" value="ECO:0007669"/>
    <property type="project" value="UniProtKB-SubCell"/>
</dbReference>
<feature type="region of interest" description="Disordered" evidence="4">
    <location>
        <begin position="1"/>
        <end position="244"/>
    </location>
</feature>
<evidence type="ECO:0000256" key="1">
    <source>
        <dbReference type="ARBA" id="ARBA00004604"/>
    </source>
</evidence>
<dbReference type="PANTHER" id="PTHR18034">
    <property type="entry name" value="CELL CYCLE CONTROL PROTEIN CWF22-RELATED"/>
    <property type="match status" value="1"/>
</dbReference>
<dbReference type="SMART" id="SM00543">
    <property type="entry name" value="MIF4G"/>
    <property type="match status" value="1"/>
</dbReference>
<dbReference type="Gene3D" id="1.25.40.180">
    <property type="match status" value="1"/>
</dbReference>
<feature type="compositionally biased region" description="Low complexity" evidence="4">
    <location>
        <begin position="434"/>
        <end position="445"/>
    </location>
</feature>
<feature type="domain" description="MI" evidence="5">
    <location>
        <begin position="815"/>
        <end position="956"/>
    </location>
</feature>
<feature type="compositionally biased region" description="Basic and acidic residues" evidence="4">
    <location>
        <begin position="130"/>
        <end position="143"/>
    </location>
</feature>
<dbReference type="Pfam" id="PF02847">
    <property type="entry name" value="MA3"/>
    <property type="match status" value="1"/>
</dbReference>
<name>A0A5C3EQ44_9BASI</name>
<dbReference type="SMART" id="SM00544">
    <property type="entry name" value="MA3"/>
    <property type="match status" value="1"/>
</dbReference>
<evidence type="ECO:0000256" key="4">
    <source>
        <dbReference type="SAM" id="MobiDB-lite"/>
    </source>
</evidence>
<evidence type="ECO:0000259" key="5">
    <source>
        <dbReference type="PROSITE" id="PS51366"/>
    </source>
</evidence>
<feature type="compositionally biased region" description="Acidic residues" evidence="4">
    <location>
        <begin position="365"/>
        <end position="387"/>
    </location>
</feature>
<gene>
    <name evidence="6" type="ORF">UTRI_05731_B</name>
</gene>
<feature type="compositionally biased region" description="Acidic residues" evidence="4">
    <location>
        <begin position="281"/>
        <end position="356"/>
    </location>
</feature>
<feature type="compositionally biased region" description="Low complexity" evidence="4">
    <location>
        <begin position="104"/>
        <end position="129"/>
    </location>
</feature>
<feature type="compositionally biased region" description="Basic residues" evidence="4">
    <location>
        <begin position="184"/>
        <end position="195"/>
    </location>
</feature>
<dbReference type="Pfam" id="PF02854">
    <property type="entry name" value="MIF4G"/>
    <property type="match status" value="1"/>
</dbReference>
<dbReference type="EMBL" id="OOIN01000048">
    <property type="protein sequence ID" value="SPO32764.1"/>
    <property type="molecule type" value="Genomic_DNA"/>
</dbReference>
<dbReference type="InterPro" id="IPR016024">
    <property type="entry name" value="ARM-type_fold"/>
</dbReference>
<dbReference type="InterPro" id="IPR050781">
    <property type="entry name" value="CWC22_splicing_factor"/>
</dbReference>
<evidence type="ECO:0000256" key="2">
    <source>
        <dbReference type="ARBA" id="ARBA00006856"/>
    </source>
</evidence>
<sequence length="1102" mass="121498">MPFDQRLKSRKTTTLPAALRDELGLPAPSANKRSFRPHDRRFDARNGAGKPQLKAIGRPQSSINGAAKGTPRGPIKSLRNQEKEQQQLQQQARSKPGHFQSSNSKPHASTSASGSSSKPSSSSSSNANAKSKDTQKRKPEKQPEQALKVIKKPKSSKPQQPAEETVEQKTRLNPFTGEMEVVKSTHKKSSSKPKHTALEKMLARAEAGPSSSKGKAKASDGLGGGKKKSRRHMTQQEKEEEDEIRWLEYSLGKSRQGEDVVRDDLDDFLDDLDRFQVGMYDESESDEDDASEDEEGESEDSGLEEVSASEEEESEESEESEDEDESEAESDVEGESAIEDEEGMYDFDSNDEDDFSNWDAAMATTDEEDQAESDDDEGSDEEDDSETEEARALISGTTTTATSASAPTTSSTPAAAATTKYIPPALRAKLAAESSIQTSSKPTSSGPGVGEVEMDPISAQKLRRQAQGLLNRLGDGNIDTILSDYETLYRTHARAHVTSTITQLILDTITSRSNLIDTFVILHAALVAALHKVVGVEFAAFFIQRLVEELTKHYDALKKSSVEPGKGTEEDEEEGRGKECLNLTVLACELYNLHVVACPLIYDLIRMFLGQQISSSAPDSPQESSNIGEVDIELLLKTIRSCGHQLRTDDPTSLKAIISLTQTRVSSSTTSSTTRTKFMLERMSDLEKSTKSSKLGANDSNNPSSPSFQLLTRMKKFLGGLAKKRTVKSHEALRIGLKDLQDADKKGKWWLVGAAWTGQSDQGDAQGLTKLLPMNARSDAIQSSSNAFQRHEVVEEDQQQRELMELAKMQGMNTDARRTVFITLLTAEDFKQAAENVLMLKLNDVQRREIVRVLVHCVGSEAVYNPYYTLIGQEVCRNDHGMQITLQYCLWDFLREIGQKEVGGEKFAAALFTGGDEEGEAGKKVDARRIGNMARAYAWWITHDCLSLQALKTVDFTLLNPRPSQFLGLLLIHLILSIQSKSPAKTLHLPTITKELQQDKMVKFIQSNLLGGSVDLCRGLLFFLNTKLDSRAQKNLVLGEEKDKSVKKMMQPLLETVKEGLGVVLRTVQAIVQQHDGVGEGVEDVDMESDLGSDDDDVEDDY</sequence>
<evidence type="ECO:0000256" key="3">
    <source>
        <dbReference type="ARBA" id="ARBA00023242"/>
    </source>
</evidence>
<feature type="region of interest" description="Disordered" evidence="4">
    <location>
        <begin position="1082"/>
        <end position="1102"/>
    </location>
</feature>
<protein>
    <submittedName>
        <fullName evidence="6">Related to SGD1 - essential nuclear protein, required for biogenesis of the small ribosomal subunit</fullName>
    </submittedName>
</protein>
<dbReference type="GO" id="GO:0042274">
    <property type="term" value="P:ribosomal small subunit biogenesis"/>
    <property type="evidence" value="ECO:0007669"/>
    <property type="project" value="TreeGrafter"/>
</dbReference>
<feature type="region of interest" description="Disordered" evidence="4">
    <location>
        <begin position="689"/>
        <end position="708"/>
    </location>
</feature>
<dbReference type="PANTHER" id="PTHR18034:SF4">
    <property type="entry name" value="NUCLEOLAR MIF4G DOMAIN-CONTAINING PROTEIN 1"/>
    <property type="match status" value="1"/>
</dbReference>
<feature type="compositionally biased region" description="Polar residues" evidence="4">
    <location>
        <begin position="692"/>
        <end position="708"/>
    </location>
</feature>
<dbReference type="PROSITE" id="PS51366">
    <property type="entry name" value="MI"/>
    <property type="match status" value="1"/>
</dbReference>
<dbReference type="GO" id="GO:0003723">
    <property type="term" value="F:RNA binding"/>
    <property type="evidence" value="ECO:0007669"/>
    <property type="project" value="InterPro"/>
</dbReference>
<dbReference type="OrthoDB" id="361797at2759"/>
<dbReference type="InterPro" id="IPR003890">
    <property type="entry name" value="MIF4G-like_typ-3"/>
</dbReference>
<dbReference type="Proteomes" id="UP000324022">
    <property type="component" value="Unassembled WGS sequence"/>
</dbReference>
<feature type="region of interest" description="Disordered" evidence="4">
    <location>
        <begin position="273"/>
        <end position="416"/>
    </location>
</feature>